<evidence type="ECO:0000313" key="3">
    <source>
        <dbReference type="Proteomes" id="UP000283530"/>
    </source>
</evidence>
<dbReference type="Proteomes" id="UP000283530">
    <property type="component" value="Unassembled WGS sequence"/>
</dbReference>
<protein>
    <submittedName>
        <fullName evidence="2">F-box/kelch-repeat protein OR23</fullName>
    </submittedName>
</protein>
<proteinExistence type="predicted"/>
<comment type="caution">
    <text evidence="2">The sequence shown here is derived from an EMBL/GenBank/DDBJ whole genome shotgun (WGS) entry which is preliminary data.</text>
</comment>
<dbReference type="PANTHER" id="PTHR47850:SF1">
    <property type="entry name" value="F-BOX_KELCH-REPEAT PROTEIN OR23"/>
    <property type="match status" value="1"/>
</dbReference>
<evidence type="ECO:0000313" key="2">
    <source>
        <dbReference type="EMBL" id="RWR89420.1"/>
    </source>
</evidence>
<dbReference type="OrthoDB" id="45365at2759"/>
<reference evidence="2 3" key="1">
    <citation type="journal article" date="2019" name="Nat. Plants">
        <title>Stout camphor tree genome fills gaps in understanding of flowering plant genome evolution.</title>
        <authorList>
            <person name="Chaw S.M."/>
            <person name="Liu Y.C."/>
            <person name="Wu Y.W."/>
            <person name="Wang H.Y."/>
            <person name="Lin C.I."/>
            <person name="Wu C.S."/>
            <person name="Ke H.M."/>
            <person name="Chang L.Y."/>
            <person name="Hsu C.Y."/>
            <person name="Yang H.T."/>
            <person name="Sudianto E."/>
            <person name="Hsu M.H."/>
            <person name="Wu K.P."/>
            <person name="Wang L.N."/>
            <person name="Leebens-Mack J.H."/>
            <person name="Tsai I.J."/>
        </authorList>
    </citation>
    <scope>NUCLEOTIDE SEQUENCE [LARGE SCALE GENOMIC DNA]</scope>
    <source>
        <strain evidence="3">cv. Chaw 1501</strain>
        <tissue evidence="2">Young leaves</tissue>
    </source>
</reference>
<dbReference type="SUPFAM" id="SSF117281">
    <property type="entry name" value="Kelch motif"/>
    <property type="match status" value="1"/>
</dbReference>
<dbReference type="STRING" id="337451.A0A443PF87"/>
<dbReference type="SUPFAM" id="SSF81383">
    <property type="entry name" value="F-box domain"/>
    <property type="match status" value="1"/>
</dbReference>
<feature type="region of interest" description="Disordered" evidence="1">
    <location>
        <begin position="1"/>
        <end position="23"/>
    </location>
</feature>
<dbReference type="AlphaFoldDB" id="A0A443PF87"/>
<name>A0A443PF87_9MAGN</name>
<dbReference type="InterPro" id="IPR015915">
    <property type="entry name" value="Kelch-typ_b-propeller"/>
</dbReference>
<evidence type="ECO:0000256" key="1">
    <source>
        <dbReference type="SAM" id="MobiDB-lite"/>
    </source>
</evidence>
<dbReference type="PANTHER" id="PTHR47850">
    <property type="entry name" value="F-BOX/KELCH-REPEAT PROTEIN OR23"/>
    <property type="match status" value="1"/>
</dbReference>
<sequence>MKRKDEMPISPASSSSSSSQETLTLTSNAETLIPGLPDDISSIILSLVPFSHHDRLKPTSKSWKAFLSSKLPFHLSRWFFHPTNPHPTILCIFPQDPSLVSPYLFDPRHGAWRSLPPAPCSPHSYGLSNFAAVCLGRHLYVLGGSLFDNRSYPNCPHPSAATLRLDLTASSLVWESLSPMRTPRGSFACAAIPSSNSILVAGGGSRHALFGAAGTRLSSVERFDSGKDHWVLEENLPRFRAGCIGFLGGEKEFWVMGGYGNCRKISGVFPVDEHYRDGAVMDLESGKWREIGNMWEEGERRRLGTVVVVDGVNGEAPGIFMLDRDEIFRYDAALNRWQKESSLPKKTPPDSSCGFVALGGELYVMFASPFFDFKEIRRPRLKRTALFIQAYNPKTRAWRHQMTKPPSQFPLDFKTAVMCTIRL</sequence>
<gene>
    <name evidence="2" type="ORF">CKAN_01847500</name>
</gene>
<organism evidence="2 3">
    <name type="scientific">Cinnamomum micranthum f. kanehirae</name>
    <dbReference type="NCBI Taxonomy" id="337451"/>
    <lineage>
        <taxon>Eukaryota</taxon>
        <taxon>Viridiplantae</taxon>
        <taxon>Streptophyta</taxon>
        <taxon>Embryophyta</taxon>
        <taxon>Tracheophyta</taxon>
        <taxon>Spermatophyta</taxon>
        <taxon>Magnoliopsida</taxon>
        <taxon>Magnoliidae</taxon>
        <taxon>Laurales</taxon>
        <taxon>Lauraceae</taxon>
        <taxon>Cinnamomum</taxon>
    </lineage>
</organism>
<dbReference type="EMBL" id="QPKB01000007">
    <property type="protein sequence ID" value="RWR89420.1"/>
    <property type="molecule type" value="Genomic_DNA"/>
</dbReference>
<accession>A0A443PF87</accession>
<dbReference type="InterPro" id="IPR036047">
    <property type="entry name" value="F-box-like_dom_sf"/>
</dbReference>
<dbReference type="Gene3D" id="2.120.10.80">
    <property type="entry name" value="Kelch-type beta propeller"/>
    <property type="match status" value="1"/>
</dbReference>
<keyword evidence="3" id="KW-1185">Reference proteome</keyword>